<feature type="compositionally biased region" description="Low complexity" evidence="2">
    <location>
        <begin position="215"/>
        <end position="229"/>
    </location>
</feature>
<organism evidence="4 5">
    <name type="scientific">Ramazzottius varieornatus</name>
    <name type="common">Water bear</name>
    <name type="synonym">Tardigrade</name>
    <dbReference type="NCBI Taxonomy" id="947166"/>
    <lineage>
        <taxon>Eukaryota</taxon>
        <taxon>Metazoa</taxon>
        <taxon>Ecdysozoa</taxon>
        <taxon>Tardigrada</taxon>
        <taxon>Eutardigrada</taxon>
        <taxon>Parachela</taxon>
        <taxon>Hypsibioidea</taxon>
        <taxon>Ramazzottiidae</taxon>
        <taxon>Ramazzottius</taxon>
    </lineage>
</organism>
<feature type="domain" description="BMERB" evidence="3">
    <location>
        <begin position="384"/>
        <end position="538"/>
    </location>
</feature>
<feature type="region of interest" description="Disordered" evidence="2">
    <location>
        <begin position="164"/>
        <end position="200"/>
    </location>
</feature>
<sequence length="563" mass="63673">MLMRQTPDRIAVMTYLHQLRAHFTGELLEIGKMDRNAKEVTYTPVTPSDPLKRAGFKSRFSFEKSPPSQHSSTIKENGVVLDESSSTTHHPSSPKDKSNPLKSLSKQFSKQSPKRVVSPSSDGQQLMTRQQLSDPFHEMDNENVNEKEREVESPGQYSVKALHKANSFSPPADTPMSPGRSVRESPAEPKSVQTSPSRDEVLLSRARELIEQARSQPSSLNSSPSTEQLSPEELDRRKELHERAKRMIDSVKQSGPGSPVSVPITPVSMVTRARSPSASIQFYQFCKKLPGEVTSSQFTLSRGSSQRSSPQRTGSMRLPPRSVSDESKLSTTDGAAGSNGLQAKPKHNGTPAVQNDVWKLQSSVDEASLKSSQPKTERKTEVLKSEAMKTLDDDLDEVKDIQEEIARLEYEQRLIDDTAAQVETRLREAMKPGATETEEDILKEWFPLVNKRNAIVRRLDQLNNMEKESDLESRYDKLNNELRTLMSLLDWQKTDAHRRREQMLMAEMLEIVKQRDEVVQQLDEQEKAIEEDNKVAQTVISHLQKEQDGSFFRFGSLRKYFQP</sequence>
<dbReference type="EMBL" id="BDGG01000016">
    <property type="protein sequence ID" value="GAV08154.1"/>
    <property type="molecule type" value="Genomic_DNA"/>
</dbReference>
<name>A0A1D1W9G6_RAMVA</name>
<reference evidence="4 5" key="1">
    <citation type="journal article" date="2016" name="Nat. Commun.">
        <title>Extremotolerant tardigrade genome and improved radiotolerance of human cultured cells by tardigrade-unique protein.</title>
        <authorList>
            <person name="Hashimoto T."/>
            <person name="Horikawa D.D."/>
            <person name="Saito Y."/>
            <person name="Kuwahara H."/>
            <person name="Kozuka-Hata H."/>
            <person name="Shin-I T."/>
            <person name="Minakuchi Y."/>
            <person name="Ohishi K."/>
            <person name="Motoyama A."/>
            <person name="Aizu T."/>
            <person name="Enomoto A."/>
            <person name="Kondo K."/>
            <person name="Tanaka S."/>
            <person name="Hara Y."/>
            <person name="Koshikawa S."/>
            <person name="Sagara H."/>
            <person name="Miura T."/>
            <person name="Yokobori S."/>
            <person name="Miyagawa K."/>
            <person name="Suzuki Y."/>
            <person name="Kubo T."/>
            <person name="Oyama M."/>
            <person name="Kohara Y."/>
            <person name="Fujiyama A."/>
            <person name="Arakawa K."/>
            <person name="Katayama T."/>
            <person name="Toyoda A."/>
            <person name="Kunieda T."/>
        </authorList>
    </citation>
    <scope>NUCLEOTIDE SEQUENCE [LARGE SCALE GENOMIC DNA]</scope>
    <source>
        <strain evidence="4 5">YOKOZUNA-1</strain>
    </source>
</reference>
<feature type="compositionally biased region" description="Low complexity" evidence="2">
    <location>
        <begin position="100"/>
        <end position="111"/>
    </location>
</feature>
<evidence type="ECO:0000256" key="1">
    <source>
        <dbReference type="SAM" id="Coils"/>
    </source>
</evidence>
<feature type="region of interest" description="Disordered" evidence="2">
    <location>
        <begin position="61"/>
        <end position="136"/>
    </location>
</feature>
<feature type="compositionally biased region" description="Polar residues" evidence="2">
    <location>
        <begin position="118"/>
        <end position="133"/>
    </location>
</feature>
<dbReference type="STRING" id="947166.A0A1D1W9G6"/>
<keyword evidence="5" id="KW-1185">Reference proteome</keyword>
<dbReference type="InterPro" id="IPR022735">
    <property type="entry name" value="bMERB_dom"/>
</dbReference>
<feature type="compositionally biased region" description="Polar residues" evidence="2">
    <location>
        <begin position="66"/>
        <end position="75"/>
    </location>
</feature>
<comment type="caution">
    <text evidence="4">The sequence shown here is derived from an EMBL/GenBank/DDBJ whole genome shotgun (WGS) entry which is preliminary data.</text>
</comment>
<dbReference type="Proteomes" id="UP000186922">
    <property type="component" value="Unassembled WGS sequence"/>
</dbReference>
<gene>
    <name evidence="4" type="primary">RvY_17887-1</name>
    <name evidence="4" type="synonym">RvY_17887.1</name>
    <name evidence="4" type="ORF">RvY_17887</name>
</gene>
<dbReference type="OrthoDB" id="6143384at2759"/>
<evidence type="ECO:0000313" key="4">
    <source>
        <dbReference type="EMBL" id="GAV08154.1"/>
    </source>
</evidence>
<dbReference type="AlphaFoldDB" id="A0A1D1W9G6"/>
<dbReference type="SMART" id="SM01203">
    <property type="entry name" value="DUF3585"/>
    <property type="match status" value="1"/>
</dbReference>
<evidence type="ECO:0000313" key="5">
    <source>
        <dbReference type="Proteomes" id="UP000186922"/>
    </source>
</evidence>
<protein>
    <recommendedName>
        <fullName evidence="3">BMERB domain-containing protein</fullName>
    </recommendedName>
</protein>
<proteinExistence type="predicted"/>
<dbReference type="PANTHER" id="PTHR23167">
    <property type="entry name" value="CALPONIN HOMOLOGY DOMAIN-CONTAINING PROTEIN DDB_G0272472-RELATED"/>
    <property type="match status" value="1"/>
</dbReference>
<feature type="coiled-coil region" evidence="1">
    <location>
        <begin position="384"/>
        <end position="411"/>
    </location>
</feature>
<feature type="region of interest" description="Disordered" evidence="2">
    <location>
        <begin position="297"/>
        <end position="352"/>
    </location>
</feature>
<evidence type="ECO:0000259" key="3">
    <source>
        <dbReference type="PROSITE" id="PS51848"/>
    </source>
</evidence>
<dbReference type="InterPro" id="IPR050540">
    <property type="entry name" value="F-actin_Monoox_Mical"/>
</dbReference>
<dbReference type="PROSITE" id="PS51848">
    <property type="entry name" value="BMERB"/>
    <property type="match status" value="1"/>
</dbReference>
<feature type="region of interest" description="Disordered" evidence="2">
    <location>
        <begin position="213"/>
        <end position="234"/>
    </location>
</feature>
<evidence type="ECO:0000256" key="2">
    <source>
        <dbReference type="SAM" id="MobiDB-lite"/>
    </source>
</evidence>
<accession>A0A1D1W9G6</accession>
<keyword evidence="1" id="KW-0175">Coiled coil</keyword>
<dbReference type="PANTHER" id="PTHR23167:SF46">
    <property type="entry name" value="EPS15 HOMOLOGY DOMAIN CONTAINING PROTEIN-BINDING PROTEIN 1, ISOFORM F"/>
    <property type="match status" value="1"/>
</dbReference>
<dbReference type="Pfam" id="PF12130">
    <property type="entry name" value="bMERB_dom"/>
    <property type="match status" value="1"/>
</dbReference>
<feature type="compositionally biased region" description="Low complexity" evidence="2">
    <location>
        <begin position="301"/>
        <end position="315"/>
    </location>
</feature>